<dbReference type="InterPro" id="IPR004244">
    <property type="entry name" value="Transposase_22"/>
</dbReference>
<feature type="coiled-coil region" evidence="1">
    <location>
        <begin position="214"/>
        <end position="255"/>
    </location>
</feature>
<dbReference type="Gene3D" id="3.30.70.1820">
    <property type="entry name" value="L1 transposable element, RRM domain"/>
    <property type="match status" value="1"/>
</dbReference>
<organism evidence="3">
    <name type="scientific">Ixodes ricinus</name>
    <name type="common">Common tick</name>
    <name type="synonym">Acarus ricinus</name>
    <dbReference type="NCBI Taxonomy" id="34613"/>
    <lineage>
        <taxon>Eukaryota</taxon>
        <taxon>Metazoa</taxon>
        <taxon>Ecdysozoa</taxon>
        <taxon>Arthropoda</taxon>
        <taxon>Chelicerata</taxon>
        <taxon>Arachnida</taxon>
        <taxon>Acari</taxon>
        <taxon>Parasitiformes</taxon>
        <taxon>Ixodida</taxon>
        <taxon>Ixodoidea</taxon>
        <taxon>Ixodidae</taxon>
        <taxon>Ixodinae</taxon>
        <taxon>Ixodes</taxon>
    </lineage>
</organism>
<name>A0A147BL84_IXORI</name>
<dbReference type="AlphaFoldDB" id="A0A147BL84"/>
<dbReference type="EMBL" id="GEGO01003854">
    <property type="protein sequence ID" value="JAR91550.1"/>
    <property type="molecule type" value="Transcribed_RNA"/>
</dbReference>
<dbReference type="PANTHER" id="PTHR11505">
    <property type="entry name" value="L1 TRANSPOSABLE ELEMENT-RELATED"/>
    <property type="match status" value="1"/>
</dbReference>
<accession>A0A147BL84</accession>
<protein>
    <submittedName>
        <fullName evidence="3">Putative tick transposon</fullName>
    </submittedName>
</protein>
<evidence type="ECO:0000256" key="2">
    <source>
        <dbReference type="SAM" id="SignalP"/>
    </source>
</evidence>
<reference evidence="3" key="1">
    <citation type="journal article" date="2018" name="PLoS Negl. Trop. Dis.">
        <title>Sialome diversity of ticks revealed by RNAseq of single tick salivary glands.</title>
        <authorList>
            <person name="Perner J."/>
            <person name="Kropackova S."/>
            <person name="Kopacek P."/>
            <person name="Ribeiro J.M."/>
        </authorList>
    </citation>
    <scope>NUCLEOTIDE SEQUENCE</scope>
    <source>
        <strain evidence="3">Siblings of single egg batch collected in Ceske Budejovice</strain>
        <tissue evidence="3">Salivary glands</tissue>
    </source>
</reference>
<feature type="chain" id="PRO_5007542721" evidence="2">
    <location>
        <begin position="22"/>
        <end position="405"/>
    </location>
</feature>
<evidence type="ECO:0000256" key="1">
    <source>
        <dbReference type="SAM" id="Coils"/>
    </source>
</evidence>
<sequence>MNKSLRCFFFALQVALSSVPAGCCDSAASSLLASPGCCADSAQSSESSHPAIGSPSSYYHHVQAPNLDHRMDRSSVTTPTSAAETTRPPFQAFLFSGLGGSIMNKSLRCFFFALQVKLSPEPDSPRSDNIFLLLLPGPLGSFVCSSLFAWFRVCFNMLLRSGDVESNPGPDTQVLLKQLLDGQAQIAADVTLIKNSQATLQSQIVGIESRCVAIESELSRLSGLDKRVQSLEDKIARLDHRLAELADKNDDLENRSRRNNLIIYGLQEADNESSASLLQAVTDLLFSKLSISCDGIERCHRLGSRIDGKIRPVIFKVIDHREKILILKNAPRLKGTRMFINEDFSLRVRNIRSQLWRGTADFRQNGAKVVLRYDYALVNNTRYTWDVSNNCLVRVNPPRLPDNSN</sequence>
<proteinExistence type="predicted"/>
<keyword evidence="2" id="KW-0732">Signal</keyword>
<dbReference type="Gene3D" id="1.20.1270.70">
    <property type="entry name" value="Designed single chain three-helix bundle"/>
    <property type="match status" value="1"/>
</dbReference>
<feature type="signal peptide" evidence="2">
    <location>
        <begin position="1"/>
        <end position="21"/>
    </location>
</feature>
<keyword evidence="1" id="KW-0175">Coiled coil</keyword>
<evidence type="ECO:0000313" key="3">
    <source>
        <dbReference type="EMBL" id="JAR91550.1"/>
    </source>
</evidence>